<comment type="caution">
    <text evidence="2">The sequence shown here is derived from an EMBL/GenBank/DDBJ whole genome shotgun (WGS) entry which is preliminary data.</text>
</comment>
<dbReference type="Gene3D" id="3.30.2310.20">
    <property type="entry name" value="RelE-like"/>
    <property type="match status" value="1"/>
</dbReference>
<dbReference type="InterPro" id="IPR052747">
    <property type="entry name" value="TA_system_RelE_toxin"/>
</dbReference>
<dbReference type="Proteomes" id="UP000273811">
    <property type="component" value="Unassembled WGS sequence"/>
</dbReference>
<reference evidence="2" key="1">
    <citation type="submission" date="2018-12" db="EMBL/GenBank/DDBJ databases">
        <authorList>
            <person name="Sun L."/>
            <person name="Chen Z."/>
        </authorList>
    </citation>
    <scope>NUCLEOTIDE SEQUENCE [LARGE SCALE GENOMIC DNA]</scope>
    <source>
        <strain evidence="2">DSM 16012</strain>
    </source>
</reference>
<proteinExistence type="predicted"/>
<dbReference type="RefSeq" id="WP_120069523.1">
    <property type="nucleotide sequence ID" value="NZ_CP126113.1"/>
</dbReference>
<accession>A0A443J0U2</accession>
<dbReference type="EMBL" id="QYTU02000003">
    <property type="protein sequence ID" value="RWR14071.1"/>
    <property type="molecule type" value="Genomic_DNA"/>
</dbReference>
<dbReference type="OrthoDB" id="9805098at2"/>
<dbReference type="InterPro" id="IPR035093">
    <property type="entry name" value="RelE/ParE_toxin_dom_sf"/>
</dbReference>
<evidence type="ECO:0000313" key="3">
    <source>
        <dbReference type="Proteomes" id="UP000273811"/>
    </source>
</evidence>
<dbReference type="InterPro" id="IPR007712">
    <property type="entry name" value="RelE/ParE_toxin"/>
</dbReference>
<evidence type="ECO:0000256" key="1">
    <source>
        <dbReference type="ARBA" id="ARBA00022649"/>
    </source>
</evidence>
<evidence type="ECO:0000313" key="2">
    <source>
        <dbReference type="EMBL" id="RWR14071.1"/>
    </source>
</evidence>
<dbReference type="AlphaFoldDB" id="A0A443J0U2"/>
<dbReference type="SUPFAM" id="SSF143011">
    <property type="entry name" value="RelE-like"/>
    <property type="match status" value="1"/>
</dbReference>
<organism evidence="2 3">
    <name type="scientific">Siminovitchia fortis</name>
    <dbReference type="NCBI Taxonomy" id="254758"/>
    <lineage>
        <taxon>Bacteria</taxon>
        <taxon>Bacillati</taxon>
        <taxon>Bacillota</taxon>
        <taxon>Bacilli</taxon>
        <taxon>Bacillales</taxon>
        <taxon>Bacillaceae</taxon>
        <taxon>Siminovitchia</taxon>
    </lineage>
</organism>
<name>A0A443J0U2_9BACI</name>
<protein>
    <submittedName>
        <fullName evidence="2">Type II toxin-antitoxin system RelE/ParE family toxin</fullName>
    </submittedName>
</protein>
<keyword evidence="3" id="KW-1185">Reference proteome</keyword>
<keyword evidence="1" id="KW-1277">Toxin-antitoxin system</keyword>
<gene>
    <name evidence="2" type="ORF">D4N35_002560</name>
</gene>
<dbReference type="PANTHER" id="PTHR38813">
    <property type="match status" value="1"/>
</dbReference>
<dbReference type="Pfam" id="PF05016">
    <property type="entry name" value="ParE_toxin"/>
    <property type="match status" value="1"/>
</dbReference>
<sequence>MSSVYRVKLKKTAIKFLQRQDAIRQLQIKEIIEQLRMNPYEVANVKPLQGFEEKTFRVRFGQFRIIYQVIDHELTILVLKIGPRGDVYK</sequence>
<dbReference type="PANTHER" id="PTHR38813:SF1">
    <property type="entry name" value="TOXIN RELE1-RELATED"/>
    <property type="match status" value="1"/>
</dbReference>